<dbReference type="Proteomes" id="UP000215914">
    <property type="component" value="Unassembled WGS sequence"/>
</dbReference>
<dbReference type="Gramene" id="mRNA:HanXRQr2_Chr03g0122831">
    <property type="protein sequence ID" value="CDS:HanXRQr2_Chr03g0122831.1"/>
    <property type="gene ID" value="HanXRQr2_Chr03g0122831"/>
</dbReference>
<keyword evidence="1" id="KW-1133">Transmembrane helix</keyword>
<dbReference type="EMBL" id="MNCJ02000318">
    <property type="protein sequence ID" value="KAF5815412.1"/>
    <property type="molecule type" value="Genomic_DNA"/>
</dbReference>
<keyword evidence="1" id="KW-0472">Membrane</keyword>
<protein>
    <submittedName>
        <fullName evidence="2">Uncharacterized protein</fullName>
    </submittedName>
</protein>
<accession>A0A9K3JIS2</accession>
<sequence>MVGYGCAGRKTLPDRGGKRCWVSSNRIGGKGRGKCAAFAYCLGFLFLILKGVRFITGLYRLGF</sequence>
<keyword evidence="3" id="KW-1185">Reference proteome</keyword>
<keyword evidence="1" id="KW-0812">Transmembrane</keyword>
<proteinExistence type="predicted"/>
<gene>
    <name evidence="2" type="ORF">HanXRQr2_Chr03g0122831</name>
</gene>
<name>A0A9K3JIS2_HELAN</name>
<reference evidence="2" key="2">
    <citation type="submission" date="2020-06" db="EMBL/GenBank/DDBJ databases">
        <title>Helianthus annuus Genome sequencing and assembly Release 2.</title>
        <authorList>
            <person name="Gouzy J."/>
            <person name="Langlade N."/>
            <person name="Munos S."/>
        </authorList>
    </citation>
    <scope>NUCLEOTIDE SEQUENCE</scope>
    <source>
        <tissue evidence="2">Leaves</tissue>
    </source>
</reference>
<feature type="transmembrane region" description="Helical" evidence="1">
    <location>
        <begin position="35"/>
        <end position="55"/>
    </location>
</feature>
<organism evidence="2 3">
    <name type="scientific">Helianthus annuus</name>
    <name type="common">Common sunflower</name>
    <dbReference type="NCBI Taxonomy" id="4232"/>
    <lineage>
        <taxon>Eukaryota</taxon>
        <taxon>Viridiplantae</taxon>
        <taxon>Streptophyta</taxon>
        <taxon>Embryophyta</taxon>
        <taxon>Tracheophyta</taxon>
        <taxon>Spermatophyta</taxon>
        <taxon>Magnoliopsida</taxon>
        <taxon>eudicotyledons</taxon>
        <taxon>Gunneridae</taxon>
        <taxon>Pentapetalae</taxon>
        <taxon>asterids</taxon>
        <taxon>campanulids</taxon>
        <taxon>Asterales</taxon>
        <taxon>Asteraceae</taxon>
        <taxon>Asteroideae</taxon>
        <taxon>Heliantheae alliance</taxon>
        <taxon>Heliantheae</taxon>
        <taxon>Helianthus</taxon>
    </lineage>
</organism>
<reference evidence="2" key="1">
    <citation type="journal article" date="2017" name="Nature">
        <title>The sunflower genome provides insights into oil metabolism, flowering and Asterid evolution.</title>
        <authorList>
            <person name="Badouin H."/>
            <person name="Gouzy J."/>
            <person name="Grassa C.J."/>
            <person name="Murat F."/>
            <person name="Staton S.E."/>
            <person name="Cottret L."/>
            <person name="Lelandais-Briere C."/>
            <person name="Owens G.L."/>
            <person name="Carrere S."/>
            <person name="Mayjonade B."/>
            <person name="Legrand L."/>
            <person name="Gill N."/>
            <person name="Kane N.C."/>
            <person name="Bowers J.E."/>
            <person name="Hubner S."/>
            <person name="Bellec A."/>
            <person name="Berard A."/>
            <person name="Berges H."/>
            <person name="Blanchet N."/>
            <person name="Boniface M.C."/>
            <person name="Brunel D."/>
            <person name="Catrice O."/>
            <person name="Chaidir N."/>
            <person name="Claudel C."/>
            <person name="Donnadieu C."/>
            <person name="Faraut T."/>
            <person name="Fievet G."/>
            <person name="Helmstetter N."/>
            <person name="King M."/>
            <person name="Knapp S.J."/>
            <person name="Lai Z."/>
            <person name="Le Paslier M.C."/>
            <person name="Lippi Y."/>
            <person name="Lorenzon L."/>
            <person name="Mandel J.R."/>
            <person name="Marage G."/>
            <person name="Marchand G."/>
            <person name="Marquand E."/>
            <person name="Bret-Mestries E."/>
            <person name="Morien E."/>
            <person name="Nambeesan S."/>
            <person name="Nguyen T."/>
            <person name="Pegot-Espagnet P."/>
            <person name="Pouilly N."/>
            <person name="Raftis F."/>
            <person name="Sallet E."/>
            <person name="Schiex T."/>
            <person name="Thomas J."/>
            <person name="Vandecasteele C."/>
            <person name="Vares D."/>
            <person name="Vear F."/>
            <person name="Vautrin S."/>
            <person name="Crespi M."/>
            <person name="Mangin B."/>
            <person name="Burke J.M."/>
            <person name="Salse J."/>
            <person name="Munos S."/>
            <person name="Vincourt P."/>
            <person name="Rieseberg L.H."/>
            <person name="Langlade N.B."/>
        </authorList>
    </citation>
    <scope>NUCLEOTIDE SEQUENCE</scope>
    <source>
        <tissue evidence="2">Leaves</tissue>
    </source>
</reference>
<evidence type="ECO:0000313" key="3">
    <source>
        <dbReference type="Proteomes" id="UP000215914"/>
    </source>
</evidence>
<evidence type="ECO:0000256" key="1">
    <source>
        <dbReference type="SAM" id="Phobius"/>
    </source>
</evidence>
<evidence type="ECO:0000313" key="2">
    <source>
        <dbReference type="EMBL" id="KAF5815412.1"/>
    </source>
</evidence>
<comment type="caution">
    <text evidence="2">The sequence shown here is derived from an EMBL/GenBank/DDBJ whole genome shotgun (WGS) entry which is preliminary data.</text>
</comment>
<dbReference type="AlphaFoldDB" id="A0A9K3JIS2"/>